<dbReference type="Gene3D" id="1.20.1250.20">
    <property type="entry name" value="MFS general substrate transporter like domains"/>
    <property type="match status" value="1"/>
</dbReference>
<dbReference type="FunFam" id="1.20.1250.20:FF:000078">
    <property type="entry name" value="MFS maltose transporter, putative"/>
    <property type="match status" value="1"/>
</dbReference>
<feature type="transmembrane region" description="Helical" evidence="8">
    <location>
        <begin position="157"/>
        <end position="179"/>
    </location>
</feature>
<comment type="subcellular location">
    <subcellularLocation>
        <location evidence="1">Membrane</location>
        <topology evidence="1">Multi-pass membrane protein</topology>
    </subcellularLocation>
</comment>
<proteinExistence type="inferred from homology"/>
<evidence type="ECO:0000256" key="3">
    <source>
        <dbReference type="ARBA" id="ARBA00022448"/>
    </source>
</evidence>
<feature type="transmembrane region" description="Helical" evidence="8">
    <location>
        <begin position="310"/>
        <end position="333"/>
    </location>
</feature>
<protein>
    <submittedName>
        <fullName evidence="10">MFS transporter</fullName>
    </submittedName>
</protein>
<dbReference type="InterPro" id="IPR005828">
    <property type="entry name" value="MFS_sugar_transport-like"/>
</dbReference>
<dbReference type="AlphaFoldDB" id="A0A5P8N8E9"/>
<dbReference type="InterPro" id="IPR005829">
    <property type="entry name" value="Sugar_transporter_CS"/>
</dbReference>
<gene>
    <name evidence="10" type="ORF">g1577</name>
</gene>
<evidence type="ECO:0000313" key="10">
    <source>
        <dbReference type="EMBL" id="QFR37082.1"/>
    </source>
</evidence>
<evidence type="ECO:0000256" key="7">
    <source>
        <dbReference type="RuleBase" id="RU003346"/>
    </source>
</evidence>
<keyword evidence="4 8" id="KW-0812">Transmembrane</keyword>
<dbReference type="InterPro" id="IPR036259">
    <property type="entry name" value="MFS_trans_sf"/>
</dbReference>
<dbReference type="PROSITE" id="PS00217">
    <property type="entry name" value="SUGAR_TRANSPORT_2"/>
    <property type="match status" value="1"/>
</dbReference>
<dbReference type="PANTHER" id="PTHR48022">
    <property type="entry name" value="PLASTIDIC GLUCOSE TRANSPORTER 4"/>
    <property type="match status" value="1"/>
</dbReference>
<dbReference type="PROSITE" id="PS00216">
    <property type="entry name" value="SUGAR_TRANSPORT_1"/>
    <property type="match status" value="2"/>
</dbReference>
<evidence type="ECO:0000256" key="2">
    <source>
        <dbReference type="ARBA" id="ARBA00010992"/>
    </source>
</evidence>
<dbReference type="PANTHER" id="PTHR48022:SF22">
    <property type="entry name" value="MAJOR FACILITATOR SUPERFAMILY (MFS) PROFILE DOMAIN-CONTAINING PROTEIN"/>
    <property type="match status" value="1"/>
</dbReference>
<feature type="transmembrane region" description="Helical" evidence="8">
    <location>
        <begin position="133"/>
        <end position="151"/>
    </location>
</feature>
<reference evidence="10" key="1">
    <citation type="journal article" date="2019" name="Front. Microbiol.">
        <title>An Overview of Genes From Cyberlindnera americana, a Symbiont Yeast Isolated From the Gut of the Bark Beetle Dendroctonus rhizophagus (Curculionidae: Scolytinae), Involved in the Detoxification Process Using Genome and Transcriptome Data.</title>
        <authorList>
            <person name="Soto-Robles L.V."/>
            <person name="Torres-Banda V."/>
            <person name="Rivera-Orduna F.N."/>
            <person name="Curiel-Quesada E."/>
            <person name="Hidalgo-Lara M.E."/>
            <person name="Zuniga G."/>
        </authorList>
    </citation>
    <scope>NUCLEOTIDE SEQUENCE</scope>
    <source>
        <strain evidence="10">ChDrAdgY46</strain>
    </source>
</reference>
<dbReference type="EMBL" id="MK890577">
    <property type="protein sequence ID" value="QFR37082.1"/>
    <property type="molecule type" value="Genomic_DNA"/>
</dbReference>
<comment type="similarity">
    <text evidence="2 7">Belongs to the major facilitator superfamily. Sugar transporter (TC 2.A.1.1) family.</text>
</comment>
<feature type="transmembrane region" description="Helical" evidence="8">
    <location>
        <begin position="102"/>
        <end position="121"/>
    </location>
</feature>
<feature type="transmembrane region" description="Helical" evidence="8">
    <location>
        <begin position="475"/>
        <end position="494"/>
    </location>
</feature>
<feature type="transmembrane region" description="Helical" evidence="8">
    <location>
        <begin position="230"/>
        <end position="251"/>
    </location>
</feature>
<name>A0A5P8N8E9_9ASCO</name>
<evidence type="ECO:0000256" key="1">
    <source>
        <dbReference type="ARBA" id="ARBA00004141"/>
    </source>
</evidence>
<feature type="transmembrane region" description="Helical" evidence="8">
    <location>
        <begin position="191"/>
        <end position="210"/>
    </location>
</feature>
<evidence type="ECO:0000259" key="9">
    <source>
        <dbReference type="PROSITE" id="PS50850"/>
    </source>
</evidence>
<feature type="transmembrane region" description="Helical" evidence="8">
    <location>
        <begin position="345"/>
        <end position="368"/>
    </location>
</feature>
<dbReference type="InterPro" id="IPR050360">
    <property type="entry name" value="MFS_Sugar_Transporters"/>
</dbReference>
<feature type="transmembrane region" description="Helical" evidence="8">
    <location>
        <begin position="375"/>
        <end position="396"/>
    </location>
</feature>
<keyword evidence="5 8" id="KW-1133">Transmembrane helix</keyword>
<evidence type="ECO:0000256" key="6">
    <source>
        <dbReference type="ARBA" id="ARBA00023136"/>
    </source>
</evidence>
<evidence type="ECO:0000256" key="5">
    <source>
        <dbReference type="ARBA" id="ARBA00022989"/>
    </source>
</evidence>
<organism evidence="10">
    <name type="scientific">Cyberlindnera americana</name>
    <dbReference type="NCBI Taxonomy" id="36016"/>
    <lineage>
        <taxon>Eukaryota</taxon>
        <taxon>Fungi</taxon>
        <taxon>Dikarya</taxon>
        <taxon>Ascomycota</taxon>
        <taxon>Saccharomycotina</taxon>
        <taxon>Saccharomycetes</taxon>
        <taxon>Phaffomycetales</taxon>
        <taxon>Phaffomycetaceae</taxon>
        <taxon>Cyberlindnera</taxon>
    </lineage>
</organism>
<dbReference type="PROSITE" id="PS50850">
    <property type="entry name" value="MFS"/>
    <property type="match status" value="1"/>
</dbReference>
<feature type="transmembrane region" description="Helical" evidence="8">
    <location>
        <begin position="54"/>
        <end position="82"/>
    </location>
</feature>
<dbReference type="NCBIfam" id="TIGR00879">
    <property type="entry name" value="SP"/>
    <property type="match status" value="1"/>
</dbReference>
<dbReference type="InterPro" id="IPR003663">
    <property type="entry name" value="Sugar/inositol_transpt"/>
</dbReference>
<keyword evidence="6 8" id="KW-0472">Membrane</keyword>
<keyword evidence="3 7" id="KW-0813">Transport</keyword>
<dbReference type="GO" id="GO:0016020">
    <property type="term" value="C:membrane"/>
    <property type="evidence" value="ECO:0007669"/>
    <property type="project" value="UniProtKB-SubCell"/>
</dbReference>
<sequence length="560" mass="62888">MGIQFTLPEFFKRYSKDQTVEELESIDLDALAHAQQKVEHDLTRWQAAKRYKNVCFYTFVIVWTMVMWGYEGTAGAMLVAIPQFREDFGYEYEGSYVLEAKWQSAISGGPAASMTVAFILGSYFSDIFGRRKILLVASMFSLPWITIQFVATSIELFFAGKFMNGFALGALSACCSTYISEISPLALRGISSTLLSISMSTGPFICVLINNTTSTYTSRMAYRGIFIPQWVFACTAIMLQCFIPESPYWLLSKDRKKDAIKNLRRMFDNEADVQAQYALMSVTVEEAKAISSKAGTYIDCFRKKDFRRTWLTAFAFVMQAFSGVAYVGSYSTYYFELSGFDTQKSFSMTCVCQALSISGVITAIFLVDRVGRRKLLITGMILITICNLLVACLGLNKSNQPAMTASSAFLILYNYIYNIGIGPVPYILGNELSSVFLRAKTISMGNALNNAMQTMWSVVLPYMFNTNEGNMGSKINFIFTGLSFVSIFIFYIYLPETAHRSFEEIDEMFALGIPARHWASYKTEKEAISDKAFADVKTEENQVENNMMEPAEKSSVSSIV</sequence>
<dbReference type="GO" id="GO:0005351">
    <property type="term" value="F:carbohydrate:proton symporter activity"/>
    <property type="evidence" value="ECO:0007669"/>
    <property type="project" value="TreeGrafter"/>
</dbReference>
<dbReference type="SUPFAM" id="SSF103473">
    <property type="entry name" value="MFS general substrate transporter"/>
    <property type="match status" value="1"/>
</dbReference>
<accession>A0A5P8N8E9</accession>
<evidence type="ECO:0000256" key="8">
    <source>
        <dbReference type="SAM" id="Phobius"/>
    </source>
</evidence>
<feature type="domain" description="Major facilitator superfamily (MFS) profile" evidence="9">
    <location>
        <begin position="57"/>
        <end position="498"/>
    </location>
</feature>
<feature type="transmembrane region" description="Helical" evidence="8">
    <location>
        <begin position="408"/>
        <end position="429"/>
    </location>
</feature>
<dbReference type="Pfam" id="PF00083">
    <property type="entry name" value="Sugar_tr"/>
    <property type="match status" value="1"/>
</dbReference>
<evidence type="ECO:0000256" key="4">
    <source>
        <dbReference type="ARBA" id="ARBA00022692"/>
    </source>
</evidence>
<dbReference type="InterPro" id="IPR020846">
    <property type="entry name" value="MFS_dom"/>
</dbReference>